<comment type="caution">
    <text evidence="1">The sequence shown here is derived from an EMBL/GenBank/DDBJ whole genome shotgun (WGS) entry which is preliminary data.</text>
</comment>
<keyword evidence="2" id="KW-1185">Reference proteome</keyword>
<reference evidence="1 2" key="1">
    <citation type="journal article" date="2011" name="Front. Microbiol.">
        <title>Genomic signatures of strain selection and enhancement in Bacillus atrophaeus var. globigii, a historical biowarfare simulant.</title>
        <authorList>
            <person name="Gibbons H.S."/>
            <person name="Broomall S.M."/>
            <person name="McNew L.A."/>
            <person name="Daligault H."/>
            <person name="Chapman C."/>
            <person name="Bruce D."/>
            <person name="Karavis M."/>
            <person name="Krepps M."/>
            <person name="McGregor P.A."/>
            <person name="Hong C."/>
            <person name="Park K.H."/>
            <person name="Akmal A."/>
            <person name="Feldman A."/>
            <person name="Lin J.S."/>
            <person name="Chang W.E."/>
            <person name="Higgs B.W."/>
            <person name="Demirev P."/>
            <person name="Lindquist J."/>
            <person name="Liem A."/>
            <person name="Fochler E."/>
            <person name="Read T.D."/>
            <person name="Tapia R."/>
            <person name="Johnson S."/>
            <person name="Bishop-Lilly K.A."/>
            <person name="Detter C."/>
            <person name="Han C."/>
            <person name="Sozhamannan S."/>
            <person name="Rosenzweig C.N."/>
            <person name="Skowronski E.W."/>
        </authorList>
    </citation>
    <scope>NUCLEOTIDE SEQUENCE [LARGE SCALE GENOMIC DNA]</scope>
    <source>
        <strain evidence="1 2">MLST1</strain>
    </source>
</reference>
<organism evidence="1 2">
    <name type="scientific">Aliidiomarina minuta</name>
    <dbReference type="NCBI Taxonomy" id="880057"/>
    <lineage>
        <taxon>Bacteria</taxon>
        <taxon>Pseudomonadati</taxon>
        <taxon>Pseudomonadota</taxon>
        <taxon>Gammaproteobacteria</taxon>
        <taxon>Alteromonadales</taxon>
        <taxon>Idiomarinaceae</taxon>
        <taxon>Aliidiomarina</taxon>
    </lineage>
</organism>
<protein>
    <submittedName>
        <fullName evidence="1">Uncharacterized protein</fullName>
    </submittedName>
</protein>
<proteinExistence type="predicted"/>
<sequence length="156" mass="18366">MARRENTFWNRNKFKLNGLLLILPFYFLYQALQPSPSPDVWDDRQVGPFKVALQPLNHDVPYSHHDDWVKDFSVHLREGEVADIRQGYVNIGETAMPLHELEQDDEGILHGTDVLQHVHAIAPQFFEVQHQVWLTIQTWDGDIHQAYWSLPDEWLE</sequence>
<dbReference type="RefSeq" id="WP_126803335.1">
    <property type="nucleotide sequence ID" value="NZ_PIPL01000001.1"/>
</dbReference>
<dbReference type="EMBL" id="PIPL01000001">
    <property type="protein sequence ID" value="RUO26523.1"/>
    <property type="molecule type" value="Genomic_DNA"/>
</dbReference>
<accession>A0A432W8P8</accession>
<dbReference type="Proteomes" id="UP000288293">
    <property type="component" value="Unassembled WGS sequence"/>
</dbReference>
<dbReference type="AlphaFoldDB" id="A0A432W8P8"/>
<dbReference type="OrthoDB" id="6331533at2"/>
<dbReference type="InterPro" id="IPR016922">
    <property type="entry name" value="UCP029505"/>
</dbReference>
<evidence type="ECO:0000313" key="1">
    <source>
        <dbReference type="EMBL" id="RUO26523.1"/>
    </source>
</evidence>
<evidence type="ECO:0000313" key="2">
    <source>
        <dbReference type="Proteomes" id="UP000288293"/>
    </source>
</evidence>
<gene>
    <name evidence="1" type="ORF">CWE09_07395</name>
</gene>
<name>A0A432W8P8_9GAMM</name>
<dbReference type="PIRSF" id="PIRSF029505">
    <property type="entry name" value="UCP029505"/>
    <property type="match status" value="1"/>
</dbReference>